<sequence>MLAARAAGSTVFLCGSVENEAEVRDLFDVIICLVVDLGTLTDRLRNRTTNAFGAHPEELAAAVRDNALSDAIYRPLGATFVDATMPLGQVTGAVLSAAP</sequence>
<gene>
    <name evidence="1" type="ORF">FL583_21405</name>
</gene>
<dbReference type="AlphaFoldDB" id="A0A545ANT9"/>
<comment type="caution">
    <text evidence="1">The sequence shown here is derived from an EMBL/GenBank/DDBJ whole genome shotgun (WGS) entry which is preliminary data.</text>
</comment>
<organism evidence="1 2">
    <name type="scientific">Cryptosporangium phraense</name>
    <dbReference type="NCBI Taxonomy" id="2593070"/>
    <lineage>
        <taxon>Bacteria</taxon>
        <taxon>Bacillati</taxon>
        <taxon>Actinomycetota</taxon>
        <taxon>Actinomycetes</taxon>
        <taxon>Cryptosporangiales</taxon>
        <taxon>Cryptosporangiaceae</taxon>
        <taxon>Cryptosporangium</taxon>
    </lineage>
</organism>
<dbReference type="RefSeq" id="WP_142706484.1">
    <property type="nucleotide sequence ID" value="NZ_VIRS01000015.1"/>
</dbReference>
<evidence type="ECO:0000313" key="2">
    <source>
        <dbReference type="Proteomes" id="UP000317982"/>
    </source>
</evidence>
<dbReference type="OrthoDB" id="5019413at2"/>
<evidence type="ECO:0000313" key="1">
    <source>
        <dbReference type="EMBL" id="TQS42998.1"/>
    </source>
</evidence>
<accession>A0A545ANT9</accession>
<proteinExistence type="predicted"/>
<keyword evidence="2" id="KW-1185">Reference proteome</keyword>
<name>A0A545ANT9_9ACTN</name>
<protein>
    <submittedName>
        <fullName evidence="1">Uncharacterized protein</fullName>
    </submittedName>
</protein>
<dbReference type="EMBL" id="VIRS01000015">
    <property type="protein sequence ID" value="TQS42998.1"/>
    <property type="molecule type" value="Genomic_DNA"/>
</dbReference>
<dbReference type="InParanoid" id="A0A545ANT9"/>
<dbReference type="Proteomes" id="UP000317982">
    <property type="component" value="Unassembled WGS sequence"/>
</dbReference>
<reference evidence="1 2" key="1">
    <citation type="submission" date="2019-07" db="EMBL/GenBank/DDBJ databases">
        <title>Cryptosporangium phraense sp. nov., isolated from plant litter.</title>
        <authorList>
            <person name="Suriyachadkun C."/>
        </authorList>
    </citation>
    <scope>NUCLEOTIDE SEQUENCE [LARGE SCALE GENOMIC DNA]</scope>
    <source>
        <strain evidence="1 2">A-T 5661</strain>
    </source>
</reference>